<sequence length="45" mass="5159">MGIDVHALIEIYAFSVSESLFNADPKVTPNQRLTKGWGLWTIYFE</sequence>
<reference evidence="2" key="1">
    <citation type="submission" date="2024-01" db="EMBL/GenBank/DDBJ databases">
        <title>Roseobacter fucihabitans sp. nov., isolated from the brown alga Fucus spiralis.</title>
        <authorList>
            <person name="Hahnke S."/>
            <person name="Berger M."/>
            <person name="Schlingloff A."/>
            <person name="Athale I."/>
            <person name="Neumann-Schaal M."/>
            <person name="Adenaya A."/>
            <person name="Poehlein A."/>
            <person name="Daniel R."/>
            <person name="Pertersen J."/>
            <person name="Brinkhoff T."/>
        </authorList>
    </citation>
    <scope>NUCLEOTIDE SEQUENCE [LARGE SCALE GENOMIC DNA]</scope>
    <source>
        <strain evidence="2">B14</strain>
    </source>
</reference>
<dbReference type="Proteomes" id="UP001318682">
    <property type="component" value="Chromosome"/>
</dbReference>
<name>A0ABZ2BXN6_9RHOB</name>
<gene>
    <name evidence="1" type="ORF">ROLI_038790</name>
</gene>
<dbReference type="EMBL" id="CP143423">
    <property type="protein sequence ID" value="WVX50779.1"/>
    <property type="molecule type" value="Genomic_DNA"/>
</dbReference>
<organism evidence="1 2">
    <name type="scientific">Roseobacter fucihabitans</name>
    <dbReference type="NCBI Taxonomy" id="1537242"/>
    <lineage>
        <taxon>Bacteria</taxon>
        <taxon>Pseudomonadati</taxon>
        <taxon>Pseudomonadota</taxon>
        <taxon>Alphaproteobacteria</taxon>
        <taxon>Rhodobacterales</taxon>
        <taxon>Roseobacteraceae</taxon>
        <taxon>Roseobacter</taxon>
    </lineage>
</organism>
<protein>
    <submittedName>
        <fullName evidence="1">Uncharacterized protein</fullName>
    </submittedName>
</protein>
<keyword evidence="2" id="KW-1185">Reference proteome</keyword>
<accession>A0ABZ2BXN6</accession>
<proteinExistence type="predicted"/>
<evidence type="ECO:0000313" key="1">
    <source>
        <dbReference type="EMBL" id="WVX50779.1"/>
    </source>
</evidence>
<evidence type="ECO:0000313" key="2">
    <source>
        <dbReference type="Proteomes" id="UP001318682"/>
    </source>
</evidence>